<evidence type="ECO:0000256" key="5">
    <source>
        <dbReference type="ARBA" id="ARBA00023136"/>
    </source>
</evidence>
<evidence type="ECO:0000256" key="6">
    <source>
        <dbReference type="ARBA" id="ARBA00038076"/>
    </source>
</evidence>
<protein>
    <recommendedName>
        <fullName evidence="9">ABC3 transporter permease C-terminal domain-containing protein</fullName>
    </recommendedName>
</protein>
<keyword evidence="5 8" id="KW-0472">Membrane</keyword>
<feature type="transmembrane region" description="Helical" evidence="8">
    <location>
        <begin position="794"/>
        <end position="819"/>
    </location>
</feature>
<feature type="transmembrane region" description="Helical" evidence="8">
    <location>
        <begin position="543"/>
        <end position="571"/>
    </location>
</feature>
<dbReference type="KEGG" id="psic:J4E96_08615"/>
<dbReference type="Pfam" id="PF02687">
    <property type="entry name" value="FtsX"/>
    <property type="match status" value="1"/>
</dbReference>
<evidence type="ECO:0000256" key="7">
    <source>
        <dbReference type="SAM" id="MobiDB-lite"/>
    </source>
</evidence>
<dbReference type="RefSeq" id="WP_227425350.1">
    <property type="nucleotide sequence ID" value="NZ_CP071868.1"/>
</dbReference>
<dbReference type="PANTHER" id="PTHR30572:SF4">
    <property type="entry name" value="ABC TRANSPORTER PERMEASE YTRF"/>
    <property type="match status" value="1"/>
</dbReference>
<feature type="region of interest" description="Disordered" evidence="7">
    <location>
        <begin position="1"/>
        <end position="21"/>
    </location>
</feature>
<comment type="similarity">
    <text evidence="6">Belongs to the ABC-4 integral membrane protein family.</text>
</comment>
<feature type="transmembrane region" description="Helical" evidence="8">
    <location>
        <begin position="423"/>
        <end position="445"/>
    </location>
</feature>
<evidence type="ECO:0000256" key="2">
    <source>
        <dbReference type="ARBA" id="ARBA00022475"/>
    </source>
</evidence>
<evidence type="ECO:0000313" key="11">
    <source>
        <dbReference type="Proteomes" id="UP000663937"/>
    </source>
</evidence>
<feature type="transmembrane region" description="Helical" evidence="8">
    <location>
        <begin position="466"/>
        <end position="487"/>
    </location>
</feature>
<dbReference type="PANTHER" id="PTHR30572">
    <property type="entry name" value="MEMBRANE COMPONENT OF TRANSPORTER-RELATED"/>
    <property type="match status" value="1"/>
</dbReference>
<organism evidence="10 11">
    <name type="scientific">Pengzhenrongella sicca</name>
    <dbReference type="NCBI Taxonomy" id="2819238"/>
    <lineage>
        <taxon>Bacteria</taxon>
        <taxon>Bacillati</taxon>
        <taxon>Actinomycetota</taxon>
        <taxon>Actinomycetes</taxon>
        <taxon>Micrococcales</taxon>
        <taxon>Pengzhenrongella</taxon>
    </lineage>
</organism>
<feature type="transmembrane region" description="Helical" evidence="8">
    <location>
        <begin position="840"/>
        <end position="873"/>
    </location>
</feature>
<evidence type="ECO:0000256" key="4">
    <source>
        <dbReference type="ARBA" id="ARBA00022989"/>
    </source>
</evidence>
<name>A0A8A4ZG19_9MICO</name>
<keyword evidence="2" id="KW-1003">Cell membrane</keyword>
<feature type="transmembrane region" description="Helical" evidence="8">
    <location>
        <begin position="345"/>
        <end position="367"/>
    </location>
</feature>
<evidence type="ECO:0000256" key="1">
    <source>
        <dbReference type="ARBA" id="ARBA00004651"/>
    </source>
</evidence>
<keyword evidence="3 8" id="KW-0812">Transmembrane</keyword>
<feature type="domain" description="ABC3 transporter permease C-terminal" evidence="9">
    <location>
        <begin position="802"/>
        <end position="914"/>
    </location>
</feature>
<accession>A0A8A4ZG19</accession>
<feature type="transmembrane region" description="Helical" evidence="8">
    <location>
        <begin position="502"/>
        <end position="523"/>
    </location>
</feature>
<evidence type="ECO:0000256" key="3">
    <source>
        <dbReference type="ARBA" id="ARBA00022692"/>
    </source>
</evidence>
<dbReference type="GO" id="GO:0005886">
    <property type="term" value="C:plasma membrane"/>
    <property type="evidence" value="ECO:0007669"/>
    <property type="project" value="UniProtKB-SubCell"/>
</dbReference>
<feature type="transmembrane region" description="Helical" evidence="8">
    <location>
        <begin position="893"/>
        <end position="912"/>
    </location>
</feature>
<dbReference type="AlphaFoldDB" id="A0A8A4ZG19"/>
<evidence type="ECO:0000256" key="8">
    <source>
        <dbReference type="SAM" id="Phobius"/>
    </source>
</evidence>
<feature type="transmembrane region" description="Helical" evidence="8">
    <location>
        <begin position="388"/>
        <end position="411"/>
    </location>
</feature>
<reference evidence="10" key="1">
    <citation type="submission" date="2021-03" db="EMBL/GenBank/DDBJ databases">
        <title>Pengzhenrongella sicca gen. nov., sp. nov., a new member of suborder Micrococcineae isolated from High-Arctic tundra soil.</title>
        <authorList>
            <person name="Peng F."/>
        </authorList>
    </citation>
    <scope>NUCLEOTIDE SEQUENCE</scope>
    <source>
        <strain evidence="10">LRZ-2</strain>
    </source>
</reference>
<dbReference type="EMBL" id="CP071868">
    <property type="protein sequence ID" value="QTE30970.1"/>
    <property type="molecule type" value="Genomic_DNA"/>
</dbReference>
<keyword evidence="4 8" id="KW-1133">Transmembrane helix</keyword>
<gene>
    <name evidence="10" type="ORF">J4E96_08615</name>
</gene>
<comment type="subcellular location">
    <subcellularLocation>
        <location evidence="1">Cell membrane</location>
        <topology evidence="1">Multi-pass membrane protein</topology>
    </subcellularLocation>
</comment>
<keyword evidence="11" id="KW-1185">Reference proteome</keyword>
<dbReference type="InterPro" id="IPR050250">
    <property type="entry name" value="Macrolide_Exporter_MacB"/>
</dbReference>
<proteinExistence type="inferred from homology"/>
<evidence type="ECO:0000259" key="9">
    <source>
        <dbReference type="Pfam" id="PF02687"/>
    </source>
</evidence>
<dbReference type="Proteomes" id="UP000663937">
    <property type="component" value="Chromosome"/>
</dbReference>
<sequence>MTRRAAGSARRRHRADRSARTRRLGAALAHLPRQARADLWPLLVTVAVVAVVGAGASVGPRLLAATADETVRVAVDTTAASDLTVTAPFTDDFRIEGRAPRDTALIVKSNASRIDGALPDDLAPLFAAPLVTVSTVRLPLAIPDGQNEAVLRLAYVWDGADAAVDWVEGGAPVAAAPAEAWSDDSAWPVQVALSTEAAAALRVGVGDRINVSYPKRPIEVTVSGVFRPTDAGDPVWTQDRDLLAPVTRGSGRTARTEIAALLSAQSLPDARLSLDPLDTSTTYTLAVRSAAMTYGDLDSIVANLAKLEASPTSLDLIATGTRVTTSLDHTLLAAQARIRAGGAQAAVLLVGLVATGAAVLILAADVLTRRRAAVLVRHRARGASLPAIAASLLVESLALAAIGGALGLLLAALVRPGPPSWPWLVPVLAVVALAGPVLGTRAARASDGRRRPADRRQRRADGRVRTVRRVALEASVALLAVAGLTALRRRGVTASGGTGADLLLSAAPTLVAVAAAMLAYRALPALLRGSLAIARRFRGSGPLIAAARAQAAGAAALPFVALVLATTLLSFGATLTQTIRSGQVTGSWDTVGADVQVRTGSDPDLAATARVLAAADGVDLATALRVDDLVQLVGARSQDRVRVVAVDAAAYERLLATTPLADAPQLARLAGEPGAETDDPVPALVSPGLAGEGGAMSVLWQEHTIPLAVVGATPEFASSLSPSASAGQVEDTVVVSAAALALAAGEPVEADTLWVTGAGADAAVAGATTWADSTVTSRAQWLADRATEPLTSGLILLVASSIALLLAFAVVTVVLAASASAPERASTQATLRVLGLRLRAAASVALGELAPAVLVACLSGLALGAGLASVLIGPLTLRLVTGQAAEPALVLPWWVLAALVLLAGTVALVVAVESSARRRERLGQVLRVGSG</sequence>
<dbReference type="GO" id="GO:0022857">
    <property type="term" value="F:transmembrane transporter activity"/>
    <property type="evidence" value="ECO:0007669"/>
    <property type="project" value="TreeGrafter"/>
</dbReference>
<dbReference type="InterPro" id="IPR003838">
    <property type="entry name" value="ABC3_permease_C"/>
</dbReference>
<evidence type="ECO:0000313" key="10">
    <source>
        <dbReference type="EMBL" id="QTE30970.1"/>
    </source>
</evidence>